<dbReference type="EMBL" id="LN649231">
    <property type="protein sequence ID" value="CEI70587.1"/>
    <property type="molecule type" value="Genomic_DNA"/>
</dbReference>
<reference evidence="2" key="1">
    <citation type="submission" date="2014-10" db="EMBL/GenBank/DDBJ databases">
        <authorList>
            <person name="King R."/>
        </authorList>
    </citation>
    <scope>NUCLEOTIDE SEQUENCE [LARGE SCALE GENOMIC DNA]</scope>
    <source>
        <strain evidence="2">A3/5</strain>
    </source>
</reference>
<dbReference type="InterPro" id="IPR025332">
    <property type="entry name" value="DUF4238"/>
</dbReference>
<dbReference type="Proteomes" id="UP000245910">
    <property type="component" value="Chromosome III"/>
</dbReference>
<keyword evidence="2" id="KW-1185">Reference proteome</keyword>
<dbReference type="Pfam" id="PF14022">
    <property type="entry name" value="DUF4238"/>
    <property type="match status" value="1"/>
</dbReference>
<dbReference type="STRING" id="56646.A0A2L2TX08"/>
<dbReference type="OrthoDB" id="5340163at2759"/>
<evidence type="ECO:0000313" key="2">
    <source>
        <dbReference type="Proteomes" id="UP000245910"/>
    </source>
</evidence>
<accession>A0A2L2TX08</accession>
<sequence length="643" mass="74742">MYTNWAPEAKFPRELETKFSQLEGRVSHIIGHIIRSHHQGQDNAKLSRTQQTTLRKFLYLQKQRGSGFYKTYNCESIDDYDINDRALLKEYMNRKGIQRPIDVWLQALSSIIDLKMDVNGVWKKILKSSTYPSIAHHFEEHITEFWMSFCTPSNTNEEFILTDTAYSIYEGPTDDYQDVKTGEWLRMGPRFHMFAPISPRLMIVLRSKHLPEPLEDSNPELKAHRAMWRQLEVDFIYGAGKTSILEDLPVHKALNNYSELVDGRWGMRAGWDQQLRQSDTFQFPFFTISTQHGRIINGLLLDHAFKGSTIIFNRKRPFLDLLEWFLTEPCNVGKRLGGENYDDQEKYIEWLTEFVRAEGLQITVNTTLRPTWHHLDIERYRNRNIAAARWLEQLERDHGHVDPDAAKQEEAPSNHPDPGVEGVDSLAHAAVRWIDSLGDENVEMDPIRNQHENLDEKTTGQSSGDNLLAESELCSIDVERRNILERTAKYGDGSQEDVLIAEIYRLTAALWKYLAIGPDLLSIWNIEDSTLEEAQVMFGVWHVNARLDERKDIPATNRLGRLLERYQSQQKPTLFWLFLKVFRYYIRLQEQTMAATGTLSKDWDWEGPEDEVLEGKITDIFLTSLEILTLSSEAYIGDLYCEC</sequence>
<dbReference type="AlphaFoldDB" id="A0A2L2TX08"/>
<name>A0A2L2TX08_9HYPO</name>
<evidence type="ECO:0000313" key="1">
    <source>
        <dbReference type="EMBL" id="CEI70587.1"/>
    </source>
</evidence>
<organism evidence="1 2">
    <name type="scientific">Fusarium venenatum</name>
    <dbReference type="NCBI Taxonomy" id="56646"/>
    <lineage>
        <taxon>Eukaryota</taxon>
        <taxon>Fungi</taxon>
        <taxon>Dikarya</taxon>
        <taxon>Ascomycota</taxon>
        <taxon>Pezizomycotina</taxon>
        <taxon>Sordariomycetes</taxon>
        <taxon>Hypocreomycetidae</taxon>
        <taxon>Hypocreales</taxon>
        <taxon>Nectriaceae</taxon>
        <taxon>Fusarium</taxon>
    </lineage>
</organism>
<protein>
    <submittedName>
        <fullName evidence="1">Uncharacterized protein</fullName>
    </submittedName>
</protein>
<proteinExistence type="predicted"/>